<dbReference type="InterPro" id="IPR014030">
    <property type="entry name" value="Ketoacyl_synth_N"/>
</dbReference>
<dbReference type="SMART" id="SM01294">
    <property type="entry name" value="PKS_PP_betabranch"/>
    <property type="match status" value="1"/>
</dbReference>
<keyword evidence="9" id="KW-0511">Multifunctional enzyme</keyword>
<dbReference type="InterPro" id="IPR016039">
    <property type="entry name" value="Thiolase-like"/>
</dbReference>
<dbReference type="InterPro" id="IPR049900">
    <property type="entry name" value="PKS_mFAS_DH"/>
</dbReference>
<dbReference type="InterPro" id="IPR057326">
    <property type="entry name" value="KR_dom"/>
</dbReference>
<dbReference type="PROSITE" id="PS52019">
    <property type="entry name" value="PKS_MFAS_DH"/>
    <property type="match status" value="2"/>
</dbReference>
<evidence type="ECO:0000259" key="13">
    <source>
        <dbReference type="PROSITE" id="PS52004"/>
    </source>
</evidence>
<feature type="region of interest" description="N-terminal hotdog fold" evidence="10">
    <location>
        <begin position="1141"/>
        <end position="1267"/>
    </location>
</feature>
<evidence type="ECO:0000256" key="6">
    <source>
        <dbReference type="ARBA" id="ARBA00022553"/>
    </source>
</evidence>
<dbReference type="Gene3D" id="3.40.47.10">
    <property type="match status" value="3"/>
</dbReference>
<dbReference type="PANTHER" id="PTHR43775:SF37">
    <property type="entry name" value="SI:DKEY-61P9.11"/>
    <property type="match status" value="1"/>
</dbReference>
<dbReference type="InterPro" id="IPR049551">
    <property type="entry name" value="PKS_DH_C"/>
</dbReference>
<feature type="active site" description="Proton donor; for dehydratase activity" evidence="10">
    <location>
        <position position="1343"/>
    </location>
</feature>
<evidence type="ECO:0000256" key="11">
    <source>
        <dbReference type="SAM" id="MobiDB-lite"/>
    </source>
</evidence>
<dbReference type="Pfam" id="PF14765">
    <property type="entry name" value="PS-DH"/>
    <property type="match status" value="2"/>
</dbReference>
<feature type="domain" description="Carrier" evidence="12">
    <location>
        <begin position="2440"/>
        <end position="2513"/>
    </location>
</feature>
<dbReference type="EMBL" id="CP090978">
    <property type="protein sequence ID" value="UJF34777.1"/>
    <property type="molecule type" value="Genomic_DNA"/>
</dbReference>
<feature type="compositionally biased region" description="Polar residues" evidence="11">
    <location>
        <begin position="380"/>
        <end position="389"/>
    </location>
</feature>
<feature type="domain" description="Ketosynthase family 3 (KS3)" evidence="13">
    <location>
        <begin position="2575"/>
        <end position="2994"/>
    </location>
</feature>
<evidence type="ECO:0000256" key="7">
    <source>
        <dbReference type="ARBA" id="ARBA00022679"/>
    </source>
</evidence>
<feature type="domain" description="PKS/mFAS DH" evidence="14">
    <location>
        <begin position="86"/>
        <end position="367"/>
    </location>
</feature>
<dbReference type="InterPro" id="IPR042104">
    <property type="entry name" value="PKS_dehydratase_sf"/>
</dbReference>
<dbReference type="Gene3D" id="1.10.1200.10">
    <property type="entry name" value="ACP-like"/>
    <property type="match status" value="5"/>
</dbReference>
<gene>
    <name evidence="15" type="ORF">L0M14_06360</name>
</gene>
<feature type="domain" description="Carrier" evidence="12">
    <location>
        <begin position="3641"/>
        <end position="3717"/>
    </location>
</feature>
<evidence type="ECO:0000256" key="5">
    <source>
        <dbReference type="ARBA" id="ARBA00022490"/>
    </source>
</evidence>
<dbReference type="Pfam" id="PF00109">
    <property type="entry name" value="ketoacyl-synt"/>
    <property type="match status" value="3"/>
</dbReference>
<dbReference type="RefSeq" id="WP_235121350.1">
    <property type="nucleotide sequence ID" value="NZ_CP090978.1"/>
</dbReference>
<dbReference type="Gene3D" id="3.30.70.3290">
    <property type="match status" value="1"/>
</dbReference>
<keyword evidence="16" id="KW-1185">Reference proteome</keyword>
<dbReference type="CDD" id="cd08953">
    <property type="entry name" value="KR_2_SDR_x"/>
    <property type="match status" value="2"/>
</dbReference>
<dbReference type="Pfam" id="PF08242">
    <property type="entry name" value="Methyltransf_12"/>
    <property type="match status" value="1"/>
</dbReference>
<dbReference type="Pfam" id="PF22336">
    <property type="entry name" value="RhiE-like_linker"/>
    <property type="match status" value="3"/>
</dbReference>
<dbReference type="InterPro" id="IPR049552">
    <property type="entry name" value="PKS_DH_N"/>
</dbReference>
<dbReference type="InterPro" id="IPR029063">
    <property type="entry name" value="SAM-dependent_MTases_sf"/>
</dbReference>
<dbReference type="InterPro" id="IPR020806">
    <property type="entry name" value="PKS_PP-bd"/>
</dbReference>
<dbReference type="Pfam" id="PF08659">
    <property type="entry name" value="KR"/>
    <property type="match status" value="2"/>
</dbReference>
<evidence type="ECO:0000313" key="16">
    <source>
        <dbReference type="Proteomes" id="UP001649230"/>
    </source>
</evidence>
<dbReference type="Gene3D" id="3.40.50.150">
    <property type="entry name" value="Vaccinia Virus protein VP39"/>
    <property type="match status" value="1"/>
</dbReference>
<dbReference type="Pfam" id="PF21089">
    <property type="entry name" value="PKS_DH_N"/>
    <property type="match status" value="1"/>
</dbReference>
<sequence>MEAILENRQPAGVLTAQLNRNEASEEEVTLLVQRREWRKIAELWVNGLQLDWDSLYDNSRPRRVHLPAYPFAKELCWVQELYNGNAGIISTRSVDSSQPDSKNSAVPEVYAYDEPYLQDHKVGGEPVLIGMTHASLAINDFFRAFPEENNVHLHGLHFIKPVEIKKGQHAEIAIESEQIGDHADFRAVYRYRLDEAWDLSATGTLRKSSFAGGSINLEELQGELEELKAFEHIYSDNPAIQVGDTFKNISRIYAGHDRVLARVDLTQALQEEKHTYATHPLMIYNAFQAVVPLLGRQDMNGGFLPFGIKDMYVQQTGKLESFWLLVTLRKFSGEMAIFDADVMNDRSQVIASFSGCSSKRLRSAAQSHSGSRILEEDATHQGQSQNSSGEYKPVVTGAASHLSGKVQKYLRDKLCSIIPGYKKTSNIEINLMDLGVGSSDFIALTREIEREANIELSPALFFEYPNVKELTKFFSQEHGDAFVQLLESGSRNQSKPEIVRDNRQASQETINAEPNKFVPSTSQTWSEPARDEIAVIGIHGTFAGASDLEQFWNNLREKTDVITEIPLDHWDYRPWYDPNPETQDKTYCKWGGFIENVDKFDAEFFHISPREAEWMDPQLRLMLQSIYAAGEDAGVMNRLRGTDTGVFIGACCHDYKDLIAEKNLPVDPYVGIGTSQTILANRISFFLDLKGPSIAIDTACSSSLFALHYACQALRNKECSMAFVGGANLLLSSWHYRYFSSMGALSPSGRCHTFDEAADGYIPGECVASMLLKPLDQAIKDGDRVYAIVKGSAALHGGYTPSITAPSVAGEENVIVKAWEDAGVPPETISYIEAHGTGTKLGDPIEMNSLKRAFKHFTGNEGFCAVGSVKANIGHAEGAAGIASVVKVILQMKHRQIPALPMFNKLNPYIDLDKSALYINRELEDWKCPEGTPRRAGVSSFGMSGAYAHVVLEEYIPQEIAKPAIVGISQNPTVIVLSARNNERLKARAKQLIAFIRKGQVSDGDLPDIAYTLQVGREAMDERMGMIVSSISELEEKLQSFVEESDLAEDVYWTQGKQSKEHVAVLMEDEDFEKIIDVWTQRSKYGKILDLWVKGLNYDWNRLYEGFKPSIISLPTYPFAMERYWVPDMDVKPDSGAAVIHPFLHQNTSDLSEMRFSTTFNGQEFFLTDHRVKGGKVLPGVAYLEMARTAVYHALGNMHEAKAQILLKDVVWIRPVVVADLPVEIHIGLYPKEDGTIDYDIYSVPETEAEDCVIHSQGSAVVIPGTKSPVLNLQALQAECGQGKISSDQCYEVFRAMGMDYGPAYRGIVEIYKGAEQVLAKLSLPDFLSNTKEQYVMHPSLMDSALQSYIGLMMYANGDPRRPNKPVMPFALEELEIFDTCHSTMWALIRYSDHAAAGDKLEKTDIDLCDEQGRVCVRMKGVSSRMLERDLQFSHVPQTGSTEYAGWTATGPVMLAPVWDAVKLEMGQSFPAAADRVVVIGGDQDNWEMLKRSCPHMDVWVTQYGESMEELASKMEEYGPIDHLIWMAPSQPLESAASEVCIADQECGVLHLFKVMKALLQLGYDAKDLGWTVITVQTQPIHKNDAVNPAHASVYGLMGTMAKEYPNWKTRVIDLEAGCEWPVQEMFALPSDPRGDAWVYRNQEWYRQKLIPVRDIPSGEPMYRHGGVYVVIGGAGGIGEAWSEYVIRNWQAQVVWIGRRDKDAAIQAKLERLAALGPEPVYLCADVSDRKALQEAYDEIKVKHSKIHGVVHSAIVLLDQSLANMDEERFKAGLTAKVDVSVRIAQVMQEEPLDFVLFFSSMISFLKSAGQGNYASGCTFKDAFAHQLALERDSAVKVMNWGYWGSVGIVASKSYQERMVQAGIGSIEPSEAWKALESLFDAPMNQMAFMKTTKPLVLDGMDVQDSITVYPDGPEIGVQLMHKSVPPAHMVSTGVSLDEMKAVLTQIASELIHVHADQIDPDVRLTECGFDPYKAAEFADRLREACGLELSHTELFEHETIHKLAGYLAEEYRNVCTRQEFQLEDEQAGTLKQKEELDNLLCKLLWGQLQSMEVFAEENTAAADLKEKSGICSLYDKWLEESIAVLARNNYIRLDGAAFKVLTDAREVDLEAAWQEWDRKKGDWLEHPDMRAQVALLEAMLGSLPQILTGKVQPTDIMFPNSSMELVEGVYKNNPSADYYNEVLSDLVTAYVAERIEQDPSAQVRIIEIGAGTGGTSSMVLKKLGPYREHIGEYCYTDVSRAFLIHAEKEYGPENPYLTYRIFNVEQPVGEQNIELGAYDLAIAANVLHATTHIRHTLRNAKALLRKNGQLLLNELITNSLFAHLTFGLLEGWWLYEDPALRIPGCPGLSAQAWRKVLEGEGFHSVCFQIPEANGLGQQIITAASNGAVRQKQGFKPEEWPAWKKDNKAASEAAVPVEVKVVQKKNVKQAGGKAADSLQEKSTAYIKKLVADTLKFPVDKIDTAEPLERYGIDSLLVVQLTNTMRKVFNHVSSTLFFEYQTIDALVGHFMKTQRDSLLALLGEEEAQTFEEIPGIDETAAPLAYRLPVPMPRRGGRFLQHSSVGTEANAPRVSEVRDIAIIGLAGRYAQANNIAELWEHLKTGSNCITEIPKDRWDWKQYYHEEKGKKGYIYSKWGGFIDDIDKFDPLFFKISPAEAEMMDPQERLFLEVVYAGIEDAGYTPLNLCESRKVGVFAGVMNANYPTGVSYWSIANRISYLFNFQGPSLAVDTACSSSLTAIHLALESLYSGMSDCAIAGGVNLIVDPAHYMRLASMTMISPGDQCKAFGDQADGFVDGEGVGAVILKPLAKAIADGDHIYGVIKGSALNAGGKTNGYTVPNPHAQFQLVVDALKRAGVHPRTVSYLEAHGTGTELGDPIEIAGLTRAFEQETEEKQFCAIGSVKSNIGHCESAAGIAGMTKVLLQLKNRQLVPSLHAKVLNPNIDFGSTPFIVQQELAEWKRPVARIDGVVREYPRIAGISSFGAGGANAHIVIEEYMPQQRERARLAITRRNPAVIILSAKNEARLRERADQLLAAIGKRHFRDEDMPDMAYTLQVGREAMEERLAMTAKSLQELTEKLQSFLAGVDEADGLYRGRVKRNKDELAGFASDEELQDAIRTWVETNNYDKLVELWVKGLAVDWNQLYGDAKPCRISLPTYPFARERYWTAGNLAKYGNHAAASGTGSSMNVPTAANQPSTTSRKLMLQPVWQESGIAYEAAVPSYEKHLVILCETRGISPEDIAVRMDGVRCISLQSGKVGIDERFQDYTLKVFREIRSMFESKPREQVLMQIVIPGQEEQQVYFGLSGLLQTARLENPKLVGQIIRIEENDESVAEKLMENSLCPGDYKISYQDGKRCVAGWSEMEVSQVAALPWKDRGVYLITGGAGALGLIFAKDIALKVEDAVLVLTGRSPLSMEKEARLKELERLGAKVEYRQTDIALMGAVTGMIRDITEKYGTLDGIIHSAGVIRDSFILKKDNIEIEQVLAPKVTGLINLDQASKELPLDFFVLFSSGTGAWGNVGQADYSAANAFMDAYAGYRSSLVISGQRRGQTLSMNWPLWKEGGMQINEEMEEIMRQRIGMVAMETSSGVQALYQGLASGKSQVLVFEGDVSKLQDHMRKDSPKIYSHLNDESGRREEHHFLQDRIVHKMKVIFGEITKMSVSQIDADEHLENYGVDSVMIMQLNQKLSVIFGELSKTLFFEYKTLQALAEYLIADYAQECFRWAGLENLGRPIVNEPLNLHSAVHSPSTLSAEAKRSKAPVSSDAERDQEPIAIIGISGRYPQAQNLKEYWENLQAGKDCITEISPERWPLEGFYHHDAQEAVAQGKSYSKWGGFVDGFADFDPLFFNISPREAMGMDPQERLFLESCWESLEDAGYTREQLAVQYKRKVGVFAGITKTGFDLYGAELWKQGKRLYPTTSFSSVANRISYTLDIQGPSMPIDTMCSASLTAIHEACEHLRHGDCEMAIAGGVNLYLHPSNYVLLCAQKMLSADGRCKSFGQGANGFVPGEGVGAFLLKPLSRAVEDGDHIYALIRGTSINHGGKTNGYTVPNPNAQGEVIRAALDKAGVNARTVSYIEAHGTGTELGDPIEITGLTQAFRKDTQDTSYCAIGSVKSNIGHLEAAAGIAGLTKIVLQMQHRKIAPSLHAKELNANINFAKTPFVLQRELSEWKRPVVELNGTKIECPRIAGISSFGAGGANAHVIIEEYIPERAERPQASISAKNPAVIVLSAKSEERLKAQAQQFLNGIAEGQFADVSLADIAYTLQVGREAMEERLAFIVRSLQELEEKLRGFVTGQDGVEGLYRGQAKRNKETVTLFAADEDLQRAVEAWMNKRKYGRLLELWVQGLSFDWNKLYGNVKPQRVSLPTYPFARERYWIGVSETGVSQVTVTPQAVNHAAHASASPNAAKLSGQQPDTEMLKYSRQTVASEEVFFSDAAAKPSGISLQPLSWDHKTVTGTIEQSRPSVGLSWPSTPLGQQVKSHETEASIPAKKAVWADHLEEELAASLADTLSLGRIYVDKDKSFMDIGLDSITGVEWIQAINKRYGLSIPATKVYDYPNLREFMKFLQKEMDKKDSAAVHSAEGAATSLSQAKNIQPSIELKPLHSAGVQNSPPFRVSEQPQPISLEHLQEELMESLAGDLIHETV</sequence>
<keyword evidence="4" id="KW-0596">Phosphopantetheine</keyword>
<dbReference type="Proteomes" id="UP001649230">
    <property type="component" value="Chromosome"/>
</dbReference>
<evidence type="ECO:0000256" key="3">
    <source>
        <dbReference type="ARBA" id="ARBA00004789"/>
    </source>
</evidence>
<evidence type="ECO:0000259" key="14">
    <source>
        <dbReference type="PROSITE" id="PS52019"/>
    </source>
</evidence>
<comment type="subcellular location">
    <subcellularLocation>
        <location evidence="2">Cytoplasm</location>
    </subcellularLocation>
</comment>
<dbReference type="InterPro" id="IPR014031">
    <property type="entry name" value="Ketoacyl_synth_C"/>
</dbReference>
<evidence type="ECO:0000256" key="2">
    <source>
        <dbReference type="ARBA" id="ARBA00004496"/>
    </source>
</evidence>
<dbReference type="PROSITE" id="PS00606">
    <property type="entry name" value="KS3_1"/>
    <property type="match status" value="2"/>
</dbReference>
<comment type="function">
    <text evidence="1">Involved in some intermediate steps for the synthesis of the antibiotic polyketide bacillaene which is involved in secondary metabolism.</text>
</comment>
<dbReference type="InterPro" id="IPR006162">
    <property type="entry name" value="Ppantetheine_attach_site"/>
</dbReference>
<keyword evidence="6" id="KW-0597">Phosphoprotein</keyword>
<dbReference type="InterPro" id="IPR009081">
    <property type="entry name" value="PP-bd_ACP"/>
</dbReference>
<dbReference type="InterPro" id="IPR018201">
    <property type="entry name" value="Ketoacyl_synth_AS"/>
</dbReference>
<dbReference type="InterPro" id="IPR020841">
    <property type="entry name" value="PKS_Beta-ketoAc_synthase_dom"/>
</dbReference>
<protein>
    <submittedName>
        <fullName evidence="15">SDR family NAD(P)-dependent oxidoreductase</fullName>
    </submittedName>
</protein>
<evidence type="ECO:0000256" key="1">
    <source>
        <dbReference type="ARBA" id="ARBA00003299"/>
    </source>
</evidence>
<accession>A0ABY3SL42</accession>
<feature type="region of interest" description="C-terminal hotdog fold" evidence="10">
    <location>
        <begin position="225"/>
        <end position="367"/>
    </location>
</feature>
<organism evidence="15 16">
    <name type="scientific">Paenibacillus hexagrammi</name>
    <dbReference type="NCBI Taxonomy" id="2908839"/>
    <lineage>
        <taxon>Bacteria</taxon>
        <taxon>Bacillati</taxon>
        <taxon>Bacillota</taxon>
        <taxon>Bacilli</taxon>
        <taxon>Bacillales</taxon>
        <taxon>Paenibacillaceae</taxon>
        <taxon>Paenibacillus</taxon>
    </lineage>
</organism>
<dbReference type="InterPro" id="IPR020807">
    <property type="entry name" value="PKS_DH"/>
</dbReference>
<dbReference type="Pfam" id="PF00550">
    <property type="entry name" value="PP-binding"/>
    <property type="match status" value="5"/>
</dbReference>
<dbReference type="Gene3D" id="1.10.1240.100">
    <property type="match status" value="3"/>
</dbReference>
<dbReference type="Gene3D" id="3.40.50.720">
    <property type="entry name" value="NAD(P)-binding Rossmann-like Domain"/>
    <property type="match status" value="2"/>
</dbReference>
<feature type="domain" description="Carrier" evidence="12">
    <location>
        <begin position="400"/>
        <end position="478"/>
    </location>
</feature>
<dbReference type="Pfam" id="PF02801">
    <property type="entry name" value="Ketoacyl-synt_C"/>
    <property type="match status" value="3"/>
</dbReference>
<dbReference type="PROSITE" id="PS52004">
    <property type="entry name" value="KS3_2"/>
    <property type="match status" value="3"/>
</dbReference>
<feature type="domain" description="Ketosynthase family 3 (KS3)" evidence="13">
    <location>
        <begin position="3770"/>
        <end position="4208"/>
    </location>
</feature>
<reference evidence="15 16" key="1">
    <citation type="journal article" date="2024" name="Int. J. Syst. Evol. Microbiol.">
        <title>Paenibacillus hexagrammi sp. nov., a novel bacterium isolated from the gut content of Hexagrammos agrammus.</title>
        <authorList>
            <person name="Jung H.K."/>
            <person name="Kim D.G."/>
            <person name="Zin H."/>
            <person name="Park J."/>
            <person name="Jung H."/>
            <person name="Kim Y.O."/>
            <person name="Kong H.J."/>
            <person name="Kim J.W."/>
            <person name="Kim Y.S."/>
        </authorList>
    </citation>
    <scope>NUCLEOTIDE SEQUENCE [LARGE SCALE GENOMIC DNA]</scope>
    <source>
        <strain evidence="15 16">YPD9-1</strain>
    </source>
</reference>
<feature type="domain" description="Ketosynthase family 3 (KS3)" evidence="13">
    <location>
        <begin position="530"/>
        <end position="954"/>
    </location>
</feature>
<dbReference type="SUPFAM" id="SSF53335">
    <property type="entry name" value="S-adenosyl-L-methionine-dependent methyltransferases"/>
    <property type="match status" value="1"/>
</dbReference>
<dbReference type="InterPro" id="IPR013217">
    <property type="entry name" value="Methyltransf_12"/>
</dbReference>
<dbReference type="InterPro" id="IPR036291">
    <property type="entry name" value="NAD(P)-bd_dom_sf"/>
</dbReference>
<feature type="region of interest" description="C-terminal hotdog fold" evidence="10">
    <location>
        <begin position="1281"/>
        <end position="1433"/>
    </location>
</feature>
<dbReference type="SUPFAM" id="SSF53901">
    <property type="entry name" value="Thiolase-like"/>
    <property type="match status" value="3"/>
</dbReference>
<feature type="active site" description="Proton acceptor; for dehydratase activity" evidence="10">
    <location>
        <position position="1170"/>
    </location>
</feature>
<dbReference type="InterPro" id="IPR036736">
    <property type="entry name" value="ACP-like_sf"/>
</dbReference>
<keyword evidence="7" id="KW-0808">Transferase</keyword>
<dbReference type="SMART" id="SM00822">
    <property type="entry name" value="PKS_KR"/>
    <property type="match status" value="2"/>
</dbReference>
<evidence type="ECO:0000256" key="9">
    <source>
        <dbReference type="ARBA" id="ARBA00023268"/>
    </source>
</evidence>
<comment type="caution">
    <text evidence="10">Lacks conserved residue(s) required for the propagation of feature annotation.</text>
</comment>
<dbReference type="SMART" id="SM00823">
    <property type="entry name" value="PKS_PP"/>
    <property type="match status" value="5"/>
</dbReference>
<proteinExistence type="predicted"/>
<keyword evidence="8" id="KW-0677">Repeat</keyword>
<evidence type="ECO:0000256" key="8">
    <source>
        <dbReference type="ARBA" id="ARBA00022737"/>
    </source>
</evidence>
<dbReference type="PROSITE" id="PS50075">
    <property type="entry name" value="CARRIER"/>
    <property type="match status" value="5"/>
</dbReference>
<feature type="domain" description="Carrier" evidence="12">
    <location>
        <begin position="4497"/>
        <end position="4574"/>
    </location>
</feature>
<evidence type="ECO:0000256" key="4">
    <source>
        <dbReference type="ARBA" id="ARBA00022450"/>
    </source>
</evidence>
<dbReference type="PANTHER" id="PTHR43775">
    <property type="entry name" value="FATTY ACID SYNTHASE"/>
    <property type="match status" value="1"/>
</dbReference>
<dbReference type="SUPFAM" id="SSF47336">
    <property type="entry name" value="ACP-like"/>
    <property type="match status" value="5"/>
</dbReference>
<dbReference type="SMART" id="SM00825">
    <property type="entry name" value="PKS_KS"/>
    <property type="match status" value="3"/>
</dbReference>
<dbReference type="SMART" id="SM00826">
    <property type="entry name" value="PKS_DH"/>
    <property type="match status" value="1"/>
</dbReference>
<name>A0ABY3SL42_9BACL</name>
<dbReference type="CDD" id="cd02440">
    <property type="entry name" value="AdoMet_MTases"/>
    <property type="match status" value="1"/>
</dbReference>
<dbReference type="PROSITE" id="PS00012">
    <property type="entry name" value="PHOSPHOPANTETHEINE"/>
    <property type="match status" value="2"/>
</dbReference>
<dbReference type="InterPro" id="IPR054514">
    <property type="entry name" value="RhiE-like_linker"/>
</dbReference>
<dbReference type="InterPro" id="IPR050091">
    <property type="entry name" value="PKS_NRPS_Biosynth_Enz"/>
</dbReference>
<keyword evidence="5" id="KW-0963">Cytoplasm</keyword>
<dbReference type="CDD" id="cd00833">
    <property type="entry name" value="PKS"/>
    <property type="match status" value="3"/>
</dbReference>
<feature type="domain" description="Carrier" evidence="12">
    <location>
        <begin position="1938"/>
        <end position="2012"/>
    </location>
</feature>
<feature type="region of interest" description="N-terminal hotdog fold" evidence="10">
    <location>
        <begin position="86"/>
        <end position="212"/>
    </location>
</feature>
<evidence type="ECO:0000256" key="10">
    <source>
        <dbReference type="PROSITE-ProRule" id="PRU01363"/>
    </source>
</evidence>
<feature type="region of interest" description="Disordered" evidence="11">
    <location>
        <begin position="370"/>
        <end position="391"/>
    </location>
</feature>
<evidence type="ECO:0000313" key="15">
    <source>
        <dbReference type="EMBL" id="UJF34777.1"/>
    </source>
</evidence>
<dbReference type="InterPro" id="IPR013968">
    <property type="entry name" value="PKS_KR"/>
</dbReference>
<dbReference type="Gene3D" id="3.10.129.110">
    <property type="entry name" value="Polyketide synthase dehydratase"/>
    <property type="match status" value="2"/>
</dbReference>
<feature type="domain" description="PKS/mFAS DH" evidence="14">
    <location>
        <begin position="1141"/>
        <end position="1433"/>
    </location>
</feature>
<evidence type="ECO:0000259" key="12">
    <source>
        <dbReference type="PROSITE" id="PS50075"/>
    </source>
</evidence>
<dbReference type="SUPFAM" id="SSF51735">
    <property type="entry name" value="NAD(P)-binding Rossmann-fold domains"/>
    <property type="match status" value="3"/>
</dbReference>
<comment type="pathway">
    <text evidence="3">Antibiotic biosynthesis; bacillaene biosynthesis.</text>
</comment>